<dbReference type="Pfam" id="PF00194">
    <property type="entry name" value="Carb_anhydrase"/>
    <property type="match status" value="1"/>
</dbReference>
<dbReference type="GO" id="GO:0008270">
    <property type="term" value="F:zinc ion binding"/>
    <property type="evidence" value="ECO:0007669"/>
    <property type="project" value="InterPro"/>
</dbReference>
<dbReference type="AlphaFoldDB" id="A0A1B6H913"/>
<evidence type="ECO:0000259" key="2">
    <source>
        <dbReference type="PROSITE" id="PS51144"/>
    </source>
</evidence>
<evidence type="ECO:0000256" key="1">
    <source>
        <dbReference type="ARBA" id="ARBA00010718"/>
    </source>
</evidence>
<accession>A0A1B6H913</accession>
<dbReference type="CDD" id="cd00326">
    <property type="entry name" value="alpha_CA"/>
    <property type="match status" value="1"/>
</dbReference>
<dbReference type="InterPro" id="IPR036398">
    <property type="entry name" value="CA_dom_sf"/>
</dbReference>
<organism evidence="3">
    <name type="scientific">Homalodisca liturata</name>
    <dbReference type="NCBI Taxonomy" id="320908"/>
    <lineage>
        <taxon>Eukaryota</taxon>
        <taxon>Metazoa</taxon>
        <taxon>Ecdysozoa</taxon>
        <taxon>Arthropoda</taxon>
        <taxon>Hexapoda</taxon>
        <taxon>Insecta</taxon>
        <taxon>Pterygota</taxon>
        <taxon>Neoptera</taxon>
        <taxon>Paraneoptera</taxon>
        <taxon>Hemiptera</taxon>
        <taxon>Auchenorrhyncha</taxon>
        <taxon>Membracoidea</taxon>
        <taxon>Cicadellidae</taxon>
        <taxon>Cicadellinae</taxon>
        <taxon>Proconiini</taxon>
        <taxon>Homalodisca</taxon>
    </lineage>
</organism>
<name>A0A1B6H913_9HEMI</name>
<dbReference type="InterPro" id="IPR001148">
    <property type="entry name" value="CA_dom"/>
</dbReference>
<dbReference type="Gene3D" id="3.10.200.10">
    <property type="entry name" value="Alpha carbonic anhydrase"/>
    <property type="match status" value="1"/>
</dbReference>
<reference evidence="3" key="1">
    <citation type="submission" date="2015-11" db="EMBL/GenBank/DDBJ databases">
        <title>De novo transcriptome assembly of four potential Pierce s Disease insect vectors from Arizona vineyards.</title>
        <authorList>
            <person name="Tassone E.E."/>
        </authorList>
    </citation>
    <scope>NUCLEOTIDE SEQUENCE</scope>
</reference>
<dbReference type="GO" id="GO:0005737">
    <property type="term" value="C:cytoplasm"/>
    <property type="evidence" value="ECO:0007669"/>
    <property type="project" value="TreeGrafter"/>
</dbReference>
<dbReference type="SMART" id="SM01057">
    <property type="entry name" value="Carb_anhydrase"/>
    <property type="match status" value="1"/>
</dbReference>
<dbReference type="GO" id="GO:0004089">
    <property type="term" value="F:carbonate dehydratase activity"/>
    <property type="evidence" value="ECO:0007669"/>
    <property type="project" value="InterPro"/>
</dbReference>
<dbReference type="EMBL" id="GECU01036510">
    <property type="protein sequence ID" value="JAS71196.1"/>
    <property type="molecule type" value="Transcribed_RNA"/>
</dbReference>
<dbReference type="SUPFAM" id="SSF51069">
    <property type="entry name" value="Carbonic anhydrase"/>
    <property type="match status" value="1"/>
</dbReference>
<evidence type="ECO:0000313" key="3">
    <source>
        <dbReference type="EMBL" id="JAS71196.1"/>
    </source>
</evidence>
<dbReference type="PROSITE" id="PS51144">
    <property type="entry name" value="ALPHA_CA_2"/>
    <property type="match status" value="1"/>
</dbReference>
<proteinExistence type="inferred from homology"/>
<sequence length="167" mass="19032">MHWGMRDVLGSEHKVNGRSYAIEGHCVHFNTKYGSYKEASKYHDGLAVVAFFGEAGKVDNPKIERLVKRLGYVKHPNSSVSMSAWESLSWFADLGEPTNYFTYPGSLTTFPYSENVIWIVYPRPLLISFRQVKAFRKLLSSDCIANTENTRPLQKFNCRPLIYAIGT</sequence>
<gene>
    <name evidence="3" type="ORF">g.57642</name>
</gene>
<dbReference type="InterPro" id="IPR023561">
    <property type="entry name" value="Carbonic_anhydrase_a-class"/>
</dbReference>
<feature type="domain" description="Alpha-carbonic anhydrase" evidence="2">
    <location>
        <begin position="1"/>
        <end position="165"/>
    </location>
</feature>
<dbReference type="PANTHER" id="PTHR18952:SF124">
    <property type="entry name" value="CARBONIC ANHYDRASE 7"/>
    <property type="match status" value="1"/>
</dbReference>
<comment type="similarity">
    <text evidence="1">Belongs to the alpha-carbonic anhydrase family.</text>
</comment>
<dbReference type="PANTHER" id="PTHR18952">
    <property type="entry name" value="CARBONIC ANHYDRASE"/>
    <property type="match status" value="1"/>
</dbReference>
<protein>
    <recommendedName>
        <fullName evidence="2">Alpha-carbonic anhydrase domain-containing protein</fullName>
    </recommendedName>
</protein>